<keyword evidence="5" id="KW-0812">Transmembrane</keyword>
<evidence type="ECO:0000256" key="1">
    <source>
        <dbReference type="ARBA" id="ARBA00022679"/>
    </source>
</evidence>
<keyword evidence="5" id="KW-0472">Membrane</keyword>
<evidence type="ECO:0000256" key="4">
    <source>
        <dbReference type="ARBA" id="ARBA00022840"/>
    </source>
</evidence>
<organism evidence="7 8">
    <name type="scientific">Blastopirellula sediminis</name>
    <dbReference type="NCBI Taxonomy" id="2894196"/>
    <lineage>
        <taxon>Bacteria</taxon>
        <taxon>Pseudomonadati</taxon>
        <taxon>Planctomycetota</taxon>
        <taxon>Planctomycetia</taxon>
        <taxon>Pirellulales</taxon>
        <taxon>Pirellulaceae</taxon>
        <taxon>Blastopirellula</taxon>
    </lineage>
</organism>
<dbReference type="EMBL" id="JAJKFT010000010">
    <property type="protein sequence ID" value="MCC9632137.1"/>
    <property type="molecule type" value="Genomic_DNA"/>
</dbReference>
<proteinExistence type="predicted"/>
<keyword evidence="2" id="KW-0547">Nucleotide-binding</keyword>
<dbReference type="Gene3D" id="1.10.510.10">
    <property type="entry name" value="Transferase(Phosphotransferase) domain 1"/>
    <property type="match status" value="1"/>
</dbReference>
<dbReference type="Pfam" id="PF00069">
    <property type="entry name" value="Pkinase"/>
    <property type="match status" value="1"/>
</dbReference>
<dbReference type="PANTHER" id="PTHR43289:SF6">
    <property type="entry name" value="SERINE_THREONINE-PROTEIN KINASE NEKL-3"/>
    <property type="match status" value="1"/>
</dbReference>
<dbReference type="InterPro" id="IPR008271">
    <property type="entry name" value="Ser/Thr_kinase_AS"/>
</dbReference>
<evidence type="ECO:0000256" key="3">
    <source>
        <dbReference type="ARBA" id="ARBA00022777"/>
    </source>
</evidence>
<reference evidence="7" key="1">
    <citation type="submission" date="2021-11" db="EMBL/GenBank/DDBJ databases">
        <title>Genome sequence.</title>
        <authorList>
            <person name="Sun Q."/>
        </authorList>
    </citation>
    <scope>NUCLEOTIDE SEQUENCE</scope>
    <source>
        <strain evidence="7">JC732</strain>
    </source>
</reference>
<dbReference type="InterPro" id="IPR000719">
    <property type="entry name" value="Prot_kinase_dom"/>
</dbReference>
<dbReference type="CDD" id="cd14014">
    <property type="entry name" value="STKc_PknB_like"/>
    <property type="match status" value="1"/>
</dbReference>
<gene>
    <name evidence="7" type="ORF">LOC68_27395</name>
</gene>
<dbReference type="AlphaFoldDB" id="A0A9X1MU52"/>
<feature type="domain" description="Protein kinase" evidence="6">
    <location>
        <begin position="132"/>
        <end position="422"/>
    </location>
</feature>
<dbReference type="PROSITE" id="PS00108">
    <property type="entry name" value="PROTEIN_KINASE_ST"/>
    <property type="match status" value="1"/>
</dbReference>
<protein>
    <submittedName>
        <fullName evidence="7">Serine/threonine protein kinase</fullName>
    </submittedName>
</protein>
<dbReference type="GO" id="GO:0004674">
    <property type="term" value="F:protein serine/threonine kinase activity"/>
    <property type="evidence" value="ECO:0007669"/>
    <property type="project" value="UniProtKB-KW"/>
</dbReference>
<dbReference type="SUPFAM" id="SSF56112">
    <property type="entry name" value="Protein kinase-like (PK-like)"/>
    <property type="match status" value="1"/>
</dbReference>
<dbReference type="PANTHER" id="PTHR43289">
    <property type="entry name" value="MITOGEN-ACTIVATED PROTEIN KINASE KINASE KINASE 20-RELATED"/>
    <property type="match status" value="1"/>
</dbReference>
<dbReference type="PROSITE" id="PS50011">
    <property type="entry name" value="PROTEIN_KINASE_DOM"/>
    <property type="match status" value="1"/>
</dbReference>
<sequence>MRDSEDASRLDSICGQFDCAWGEHSDPPHIDSYLENVEESQRKDLFKSLLTIDVQHRRKRSFHCDHVFYSARYPLYLDTIDLVLSNYDLENASAGPVETTSSFAGPILHDTLPLKGRTGIEAAKSGTNFPRFRKVRPFAKGGMGVVYLAYDEDIGREVLLKQIHGGLNNEAAIKRFVQEGKLTGQLEHPCIVPVYAIGRDENGDVFYAMRRIHGITLSQAIGLFHQKRPLLPIQRDQRFRKLLQSFMRVCEAVEYAHRRGVIHRDIKPLNIITGALGETFLLDWGLAKRMNVSDHPQFPQYTEIEGVVNEPEMTGSGAILGTPAYMSPEQAMGRTDEVGRRSDVYGLGATLYKLLTGEAPFSDENALRMVQKVRAGDFRRPRSVWRGIPRPLEAICLRAMKLEPWLRYTTPLELAMEIEAWLAHEPVPSYRETFLESTLRQLKGVKLLLIAFVSFVLGIFAFIAAITFGAASEMF</sequence>
<dbReference type="RefSeq" id="WP_230224993.1">
    <property type="nucleotide sequence ID" value="NZ_JAJKFT010000010.1"/>
</dbReference>
<keyword evidence="1" id="KW-0808">Transferase</keyword>
<evidence type="ECO:0000259" key="6">
    <source>
        <dbReference type="PROSITE" id="PS50011"/>
    </source>
</evidence>
<accession>A0A9X1MU52</accession>
<dbReference type="InterPro" id="IPR011009">
    <property type="entry name" value="Kinase-like_dom_sf"/>
</dbReference>
<keyword evidence="5" id="KW-1133">Transmembrane helix</keyword>
<dbReference type="Proteomes" id="UP001139103">
    <property type="component" value="Unassembled WGS sequence"/>
</dbReference>
<dbReference type="SMART" id="SM00220">
    <property type="entry name" value="S_TKc"/>
    <property type="match status" value="1"/>
</dbReference>
<comment type="caution">
    <text evidence="7">The sequence shown here is derived from an EMBL/GenBank/DDBJ whole genome shotgun (WGS) entry which is preliminary data.</text>
</comment>
<keyword evidence="8" id="KW-1185">Reference proteome</keyword>
<keyword evidence="4" id="KW-0067">ATP-binding</keyword>
<name>A0A9X1MU52_9BACT</name>
<evidence type="ECO:0000313" key="7">
    <source>
        <dbReference type="EMBL" id="MCC9632137.1"/>
    </source>
</evidence>
<evidence type="ECO:0000313" key="8">
    <source>
        <dbReference type="Proteomes" id="UP001139103"/>
    </source>
</evidence>
<dbReference type="GO" id="GO:0005524">
    <property type="term" value="F:ATP binding"/>
    <property type="evidence" value="ECO:0007669"/>
    <property type="project" value="UniProtKB-KW"/>
</dbReference>
<keyword evidence="7" id="KW-0723">Serine/threonine-protein kinase</keyword>
<evidence type="ECO:0000256" key="5">
    <source>
        <dbReference type="SAM" id="Phobius"/>
    </source>
</evidence>
<evidence type="ECO:0000256" key="2">
    <source>
        <dbReference type="ARBA" id="ARBA00022741"/>
    </source>
</evidence>
<dbReference type="Gene3D" id="3.30.200.20">
    <property type="entry name" value="Phosphorylase Kinase, domain 1"/>
    <property type="match status" value="1"/>
</dbReference>
<keyword evidence="3 7" id="KW-0418">Kinase</keyword>
<feature type="transmembrane region" description="Helical" evidence="5">
    <location>
        <begin position="447"/>
        <end position="471"/>
    </location>
</feature>